<comment type="caution">
    <text evidence="1">The sequence shown here is derived from an EMBL/GenBank/DDBJ whole genome shotgun (WGS) entry which is preliminary data.</text>
</comment>
<sequence length="381" mass="43772">MTDMKGSTSTALSAPDACAQHKEWDEVSCAICMDHPHNAVLLICSSHEKGCRSYICDTSYRHSNCLDRFKQSRVDRQDNTSHSDFSINGNVDEQRFDEGNNGIPSQPTLEESDVINLFDTSEDYIMDENDFDVSAGLPVVLENNNDIQEQSGLTEAQTDERISHEESGEQEKVKLDNLKCPLCRGTVMGWIIVEEARQYMDLKTRSCSRESCTFSGNYRELRRHARRVHPTTRPAEVDPSRQRAWRRMEHQREYGDIISAIRSAMPGAIVFGDYVLDGGEGLPLDRDIGEGDGPWWTTFFLLRMISSPNGSLNGRRGITRPWRMHHRSARRRYLWGENLLGLQDEDDDDDDDDVRILDEEDVSIPRRRRRRFVRARTDELP</sequence>
<evidence type="ECO:0000313" key="1">
    <source>
        <dbReference type="EMBL" id="KAH7669665.1"/>
    </source>
</evidence>
<name>A0ACB7V839_DIOAL</name>
<reference evidence="2" key="1">
    <citation type="journal article" date="2022" name="Nat. Commun.">
        <title>Chromosome evolution and the genetic basis of agronomically important traits in greater yam.</title>
        <authorList>
            <person name="Bredeson J.V."/>
            <person name="Lyons J.B."/>
            <person name="Oniyinde I.O."/>
            <person name="Okereke N.R."/>
            <person name="Kolade O."/>
            <person name="Nnabue I."/>
            <person name="Nwadili C.O."/>
            <person name="Hribova E."/>
            <person name="Parker M."/>
            <person name="Nwogha J."/>
            <person name="Shu S."/>
            <person name="Carlson J."/>
            <person name="Kariba R."/>
            <person name="Muthemba S."/>
            <person name="Knop K."/>
            <person name="Barton G.J."/>
            <person name="Sherwood A.V."/>
            <person name="Lopez-Montes A."/>
            <person name="Asiedu R."/>
            <person name="Jamnadass R."/>
            <person name="Muchugi A."/>
            <person name="Goodstein D."/>
            <person name="Egesi C.N."/>
            <person name="Featherston J."/>
            <person name="Asfaw A."/>
            <person name="Simpson G.G."/>
            <person name="Dolezel J."/>
            <person name="Hendre P.S."/>
            <person name="Van Deynze A."/>
            <person name="Kumar P.L."/>
            <person name="Obidiegwu J.E."/>
            <person name="Bhattacharjee R."/>
            <person name="Rokhsar D.S."/>
        </authorList>
    </citation>
    <scope>NUCLEOTIDE SEQUENCE [LARGE SCALE GENOMIC DNA]</scope>
    <source>
        <strain evidence="2">cv. TDa95/00328</strain>
    </source>
</reference>
<dbReference type="EMBL" id="CM037021">
    <property type="protein sequence ID" value="KAH7669665.1"/>
    <property type="molecule type" value="Genomic_DNA"/>
</dbReference>
<organism evidence="1 2">
    <name type="scientific">Dioscorea alata</name>
    <name type="common">Purple yam</name>
    <dbReference type="NCBI Taxonomy" id="55571"/>
    <lineage>
        <taxon>Eukaryota</taxon>
        <taxon>Viridiplantae</taxon>
        <taxon>Streptophyta</taxon>
        <taxon>Embryophyta</taxon>
        <taxon>Tracheophyta</taxon>
        <taxon>Spermatophyta</taxon>
        <taxon>Magnoliopsida</taxon>
        <taxon>Liliopsida</taxon>
        <taxon>Dioscoreales</taxon>
        <taxon>Dioscoreaceae</taxon>
        <taxon>Dioscorea</taxon>
    </lineage>
</organism>
<evidence type="ECO:0000313" key="2">
    <source>
        <dbReference type="Proteomes" id="UP000827976"/>
    </source>
</evidence>
<accession>A0ACB7V839</accession>
<protein>
    <submittedName>
        <fullName evidence="1">Zinc finger RING/FYVE/PHD-type protein</fullName>
    </submittedName>
</protein>
<dbReference type="Proteomes" id="UP000827976">
    <property type="component" value="Chromosome 11"/>
</dbReference>
<gene>
    <name evidence="1" type="ORF">IHE45_11G093600</name>
</gene>
<keyword evidence="2" id="KW-1185">Reference proteome</keyword>
<proteinExistence type="predicted"/>